<dbReference type="Gene3D" id="3.40.30.10">
    <property type="entry name" value="Glutaredoxin"/>
    <property type="match status" value="1"/>
</dbReference>
<protein>
    <submittedName>
        <fullName evidence="1">Thioredoxin</fullName>
    </submittedName>
</protein>
<reference evidence="1 2" key="1">
    <citation type="submission" date="2018-05" db="EMBL/GenBank/DDBJ databases">
        <title>Complete genome sequences of Streptococcus sobrinus.</title>
        <authorList>
            <person name="Sales M."/>
            <person name="Jensen P.A."/>
        </authorList>
    </citation>
    <scope>NUCLEOTIDE SEQUENCE [LARGE SCALE GENOMIC DNA]</scope>
    <source>
        <strain evidence="1 2">SL1</strain>
    </source>
</reference>
<dbReference type="EMBL" id="CP029490">
    <property type="protein sequence ID" value="AWN20318.1"/>
    <property type="molecule type" value="Genomic_DNA"/>
</dbReference>
<accession>A0ABM6W507</accession>
<dbReference type="SUPFAM" id="SSF52833">
    <property type="entry name" value="Thioredoxin-like"/>
    <property type="match status" value="1"/>
</dbReference>
<dbReference type="RefSeq" id="WP_002963126.1">
    <property type="nucleotide sequence ID" value="NZ_CP029490.1"/>
</dbReference>
<organism evidence="1 2">
    <name type="scientific">Streptococcus sobrinus</name>
    <dbReference type="NCBI Taxonomy" id="1310"/>
    <lineage>
        <taxon>Bacteria</taxon>
        <taxon>Bacillati</taxon>
        <taxon>Bacillota</taxon>
        <taxon>Bacilli</taxon>
        <taxon>Lactobacillales</taxon>
        <taxon>Streptococcaceae</taxon>
        <taxon>Streptococcus</taxon>
    </lineage>
</organism>
<proteinExistence type="predicted"/>
<name>A0ABM6W507_9STRE</name>
<evidence type="ECO:0000313" key="2">
    <source>
        <dbReference type="Proteomes" id="UP000245369"/>
    </source>
</evidence>
<sequence length="123" mass="14662">MEIYKYFDSLQPVSFEKKYNTGQRLVVYIGRPTCGDCNNFDKIFVKYIKRYNLSSKMVYVNVAELYKNKSKWEEFKKNYSIKGTPSLVIYENKKVISKLDFEEMHGFTPAEVEKWLKDNNLAR</sequence>
<gene>
    <name evidence="1" type="ORF">DK182_02720</name>
</gene>
<dbReference type="Pfam" id="PF20207">
    <property type="entry name" value="DUF6568"/>
    <property type="match status" value="1"/>
</dbReference>
<dbReference type="InterPro" id="IPR046698">
    <property type="entry name" value="PedC-like"/>
</dbReference>
<keyword evidence="2" id="KW-1185">Reference proteome</keyword>
<dbReference type="InterPro" id="IPR036249">
    <property type="entry name" value="Thioredoxin-like_sf"/>
</dbReference>
<evidence type="ECO:0000313" key="1">
    <source>
        <dbReference type="EMBL" id="AWN20318.1"/>
    </source>
</evidence>
<dbReference type="CDD" id="cd02947">
    <property type="entry name" value="TRX_family"/>
    <property type="match status" value="1"/>
</dbReference>
<dbReference type="Proteomes" id="UP000245369">
    <property type="component" value="Chromosome"/>
</dbReference>
<dbReference type="GeneID" id="93923429"/>